<sequence>MVRPTLPEGGRHGRSPLRLALRGRRPRQGDERLVAVVDRLGDLRLQRRPRRRGRLRRRARGHPRRSPGRVGGRARAARRLAGARGRRGRHARRAPPGGGRVSRSAVVEADLAEGDVPTRTALLCQHGREGFCHDDATPEERAAVAFLYEHAFAYALPALGQDEAEGYASWLLADSWHPGALVLAGSHERDLARYRELTGL</sequence>
<name>A0A9E7QAJ6_9CAUD</name>
<accession>A0A9E7QAJ6</accession>
<feature type="region of interest" description="Disordered" evidence="1">
    <location>
        <begin position="47"/>
        <end position="103"/>
    </location>
</feature>
<dbReference type="EMBL" id="ON970568">
    <property type="protein sequence ID" value="UVK59069.1"/>
    <property type="molecule type" value="Genomic_DNA"/>
</dbReference>
<feature type="compositionally biased region" description="Basic residues" evidence="1">
    <location>
        <begin position="47"/>
        <end position="67"/>
    </location>
</feature>
<evidence type="ECO:0000313" key="2">
    <source>
        <dbReference type="EMBL" id="UVK59069.1"/>
    </source>
</evidence>
<proteinExistence type="predicted"/>
<gene>
    <name evidence="2" type="primary">54</name>
    <name evidence="2" type="ORF">SEA_CEN1621_54</name>
</gene>
<feature type="compositionally biased region" description="Basic residues" evidence="1">
    <location>
        <begin position="84"/>
        <end position="93"/>
    </location>
</feature>
<protein>
    <submittedName>
        <fullName evidence="2">Uncharacterized protein</fullName>
    </submittedName>
</protein>
<reference evidence="2" key="1">
    <citation type="submission" date="2022-07" db="EMBL/GenBank/DDBJ databases">
        <authorList>
            <person name="Torres-Arroyo K.M."/>
            <person name="Cardona-Perez A.V."/>
            <person name="Cruz-Vazquez C.O."/>
            <person name="Davila-Rivera B.E."/>
            <person name="Flores-Rivera E.M."/>
            <person name="Morales-Rodriguez J."/>
            <person name="Ramirez-Renta G.M."/>
            <person name="Ramos-Rodriguez C.M."/>
            <person name="Rodriguez-Rivera J.M."/>
            <person name="Toledo-Marrero N."/>
            <person name="Velazquez-Nunez L.D."/>
            <person name="Velez-Alicea A.S."/>
            <person name="Vazquez E."/>
            <person name="Balish M.F."/>
            <person name="Garlena R.A."/>
            <person name="Russell D.A."/>
            <person name="Jacobs-Sera D."/>
            <person name="Hatfull G.F."/>
        </authorList>
    </citation>
    <scope>NUCLEOTIDE SEQUENCE</scope>
</reference>
<keyword evidence="3" id="KW-1185">Reference proteome</keyword>
<dbReference type="Proteomes" id="UP001058660">
    <property type="component" value="Segment"/>
</dbReference>
<evidence type="ECO:0000256" key="1">
    <source>
        <dbReference type="SAM" id="MobiDB-lite"/>
    </source>
</evidence>
<organism evidence="2 3">
    <name type="scientific">Microbacterium phage Cen1621</name>
    <dbReference type="NCBI Taxonomy" id="2965191"/>
    <lineage>
        <taxon>Viruses</taxon>
        <taxon>Duplodnaviria</taxon>
        <taxon>Heunggongvirae</taxon>
        <taxon>Uroviricota</taxon>
        <taxon>Caudoviricetes</taxon>
        <taxon>Casidaviridae</taxon>
        <taxon>Cenunavirus</taxon>
        <taxon>Cenunavirus Cen1621</taxon>
    </lineage>
</organism>
<evidence type="ECO:0000313" key="3">
    <source>
        <dbReference type="Proteomes" id="UP001058660"/>
    </source>
</evidence>